<sequence length="146" mass="17026">MVWSRIMKNGDLETFRVYYPRFKGLRVKKRRRGEEEEEIEDINKSRQDHRGFSSGVIPTKDHIHIRQLLTPLAGYPAPSPYPIASPPLPYYPASPYPPQSAAYIHLTHKLQNICVNHFHYWATFILEVNTPEPILGDHIDDMFLND</sequence>
<dbReference type="HOGENOM" id="CLU_1780714_0_0_1"/>
<dbReference type="PaxDb" id="4113-PGSC0003DMT400088164"/>
<dbReference type="InParanoid" id="M1DFD2"/>
<dbReference type="AlphaFoldDB" id="M1DFD2"/>
<reference evidence="3" key="1">
    <citation type="journal article" date="2011" name="Nature">
        <title>Genome sequence and analysis of the tuber crop potato.</title>
        <authorList>
            <consortium name="The Potato Genome Sequencing Consortium"/>
        </authorList>
    </citation>
    <scope>NUCLEOTIDE SEQUENCE [LARGE SCALE GENOMIC DNA]</scope>
    <source>
        <strain evidence="3">cv. DM1-3 516 R44</strain>
    </source>
</reference>
<feature type="compositionally biased region" description="Basic and acidic residues" evidence="1">
    <location>
        <begin position="41"/>
        <end position="51"/>
    </location>
</feature>
<name>M1DFD2_SOLTU</name>
<evidence type="ECO:0000313" key="3">
    <source>
        <dbReference type="Proteomes" id="UP000011115"/>
    </source>
</evidence>
<dbReference type="Proteomes" id="UP000011115">
    <property type="component" value="Unassembled WGS sequence"/>
</dbReference>
<protein>
    <submittedName>
        <fullName evidence="2">Uncharacterized protein</fullName>
    </submittedName>
</protein>
<dbReference type="Gramene" id="PGSC0003DMT400088164">
    <property type="protein sequence ID" value="PGSC0003DMT400088164"/>
    <property type="gene ID" value="PGSC0003DMG400037735"/>
</dbReference>
<keyword evidence="3" id="KW-1185">Reference proteome</keyword>
<accession>M1DFD2</accession>
<proteinExistence type="predicted"/>
<feature type="region of interest" description="Disordered" evidence="1">
    <location>
        <begin position="29"/>
        <end position="56"/>
    </location>
</feature>
<reference evidence="2" key="2">
    <citation type="submission" date="2015-06" db="UniProtKB">
        <authorList>
            <consortium name="EnsemblPlants"/>
        </authorList>
    </citation>
    <scope>IDENTIFICATION</scope>
    <source>
        <strain evidence="2">DM1-3 516 R44</strain>
    </source>
</reference>
<organism evidence="2 3">
    <name type="scientific">Solanum tuberosum</name>
    <name type="common">Potato</name>
    <dbReference type="NCBI Taxonomy" id="4113"/>
    <lineage>
        <taxon>Eukaryota</taxon>
        <taxon>Viridiplantae</taxon>
        <taxon>Streptophyta</taxon>
        <taxon>Embryophyta</taxon>
        <taxon>Tracheophyta</taxon>
        <taxon>Spermatophyta</taxon>
        <taxon>Magnoliopsida</taxon>
        <taxon>eudicotyledons</taxon>
        <taxon>Gunneridae</taxon>
        <taxon>Pentapetalae</taxon>
        <taxon>asterids</taxon>
        <taxon>lamiids</taxon>
        <taxon>Solanales</taxon>
        <taxon>Solanaceae</taxon>
        <taxon>Solanoideae</taxon>
        <taxon>Solaneae</taxon>
        <taxon>Solanum</taxon>
    </lineage>
</organism>
<evidence type="ECO:0000256" key="1">
    <source>
        <dbReference type="SAM" id="MobiDB-lite"/>
    </source>
</evidence>
<evidence type="ECO:0000313" key="2">
    <source>
        <dbReference type="EnsemblPlants" id="PGSC0003DMT400088164"/>
    </source>
</evidence>
<dbReference type="EnsemblPlants" id="PGSC0003DMT400088164">
    <property type="protein sequence ID" value="PGSC0003DMT400088164"/>
    <property type="gene ID" value="PGSC0003DMG400037735"/>
</dbReference>